<protein>
    <submittedName>
        <fullName evidence="1">Uncharacterized protein</fullName>
    </submittedName>
</protein>
<name>A0ACB9CLT6_ARCLA</name>
<comment type="caution">
    <text evidence="1">The sequence shown here is derived from an EMBL/GenBank/DDBJ whole genome shotgun (WGS) entry which is preliminary data.</text>
</comment>
<keyword evidence="2" id="KW-1185">Reference proteome</keyword>
<sequence length="125" mass="14368">MVLLGFDEKKNRDAGDDDKSAFPQVPMMRSCCFRKRIETSGRVLSVLMFGLDDSRDFSCAWIRGSSVWGRFVASAQLFNWDRALVWRLSAVKVCLRVVARICKEQPRASVTRGIRLSFWGRLEFV</sequence>
<organism evidence="1 2">
    <name type="scientific">Arctium lappa</name>
    <name type="common">Greater burdock</name>
    <name type="synonym">Lappa major</name>
    <dbReference type="NCBI Taxonomy" id="4217"/>
    <lineage>
        <taxon>Eukaryota</taxon>
        <taxon>Viridiplantae</taxon>
        <taxon>Streptophyta</taxon>
        <taxon>Embryophyta</taxon>
        <taxon>Tracheophyta</taxon>
        <taxon>Spermatophyta</taxon>
        <taxon>Magnoliopsida</taxon>
        <taxon>eudicotyledons</taxon>
        <taxon>Gunneridae</taxon>
        <taxon>Pentapetalae</taxon>
        <taxon>asterids</taxon>
        <taxon>campanulids</taxon>
        <taxon>Asterales</taxon>
        <taxon>Asteraceae</taxon>
        <taxon>Carduoideae</taxon>
        <taxon>Cardueae</taxon>
        <taxon>Arctiinae</taxon>
        <taxon>Arctium</taxon>
    </lineage>
</organism>
<evidence type="ECO:0000313" key="2">
    <source>
        <dbReference type="Proteomes" id="UP001055879"/>
    </source>
</evidence>
<gene>
    <name evidence="1" type="ORF">L6452_14685</name>
</gene>
<proteinExistence type="predicted"/>
<reference evidence="2" key="1">
    <citation type="journal article" date="2022" name="Mol. Ecol. Resour.">
        <title>The genomes of chicory, endive, great burdock and yacon provide insights into Asteraceae palaeo-polyploidization history and plant inulin production.</title>
        <authorList>
            <person name="Fan W."/>
            <person name="Wang S."/>
            <person name="Wang H."/>
            <person name="Wang A."/>
            <person name="Jiang F."/>
            <person name="Liu H."/>
            <person name="Zhao H."/>
            <person name="Xu D."/>
            <person name="Zhang Y."/>
        </authorList>
    </citation>
    <scope>NUCLEOTIDE SEQUENCE [LARGE SCALE GENOMIC DNA]</scope>
    <source>
        <strain evidence="2">cv. Niubang</strain>
    </source>
</reference>
<accession>A0ACB9CLT6</accession>
<dbReference type="Proteomes" id="UP001055879">
    <property type="component" value="Linkage Group LG04"/>
</dbReference>
<dbReference type="EMBL" id="CM042050">
    <property type="protein sequence ID" value="KAI3735195.1"/>
    <property type="molecule type" value="Genomic_DNA"/>
</dbReference>
<reference evidence="1 2" key="2">
    <citation type="journal article" date="2022" name="Mol. Ecol. Resour.">
        <title>The genomes of chicory, endive, great burdock and yacon provide insights into Asteraceae paleo-polyploidization history and plant inulin production.</title>
        <authorList>
            <person name="Fan W."/>
            <person name="Wang S."/>
            <person name="Wang H."/>
            <person name="Wang A."/>
            <person name="Jiang F."/>
            <person name="Liu H."/>
            <person name="Zhao H."/>
            <person name="Xu D."/>
            <person name="Zhang Y."/>
        </authorList>
    </citation>
    <scope>NUCLEOTIDE SEQUENCE [LARGE SCALE GENOMIC DNA]</scope>
    <source>
        <strain evidence="2">cv. Niubang</strain>
    </source>
</reference>
<evidence type="ECO:0000313" key="1">
    <source>
        <dbReference type="EMBL" id="KAI3735195.1"/>
    </source>
</evidence>